<dbReference type="InterPro" id="IPR003423">
    <property type="entry name" value="OMP_efflux"/>
</dbReference>
<evidence type="ECO:0000256" key="4">
    <source>
        <dbReference type="ARBA" id="ARBA00022692"/>
    </source>
</evidence>
<evidence type="ECO:0000256" key="3">
    <source>
        <dbReference type="ARBA" id="ARBA00022452"/>
    </source>
</evidence>
<dbReference type="Proteomes" id="UP001218362">
    <property type="component" value="Chromosome"/>
</dbReference>
<dbReference type="PANTHER" id="PTHR30203">
    <property type="entry name" value="OUTER MEMBRANE CATION EFFLUX PROTEIN"/>
    <property type="match status" value="1"/>
</dbReference>
<protein>
    <submittedName>
        <fullName evidence="10">Efflux transporter outer membrane subunit</fullName>
    </submittedName>
</protein>
<proteinExistence type="inferred from homology"/>
<dbReference type="Gene3D" id="2.20.200.10">
    <property type="entry name" value="Outer membrane efflux proteins (OEP)"/>
    <property type="match status" value="1"/>
</dbReference>
<evidence type="ECO:0000313" key="10">
    <source>
        <dbReference type="EMBL" id="WEK46440.1"/>
    </source>
</evidence>
<comment type="subcellular location">
    <subcellularLocation>
        <location evidence="9">Cell membrane</location>
        <topology evidence="9">Lipid-anchor</topology>
    </subcellularLocation>
    <subcellularLocation>
        <location evidence="1">Membrane</location>
    </subcellularLocation>
</comment>
<dbReference type="GO" id="GO:0005886">
    <property type="term" value="C:plasma membrane"/>
    <property type="evidence" value="ECO:0007669"/>
    <property type="project" value="UniProtKB-SubCell"/>
</dbReference>
<dbReference type="InterPro" id="IPR010131">
    <property type="entry name" value="MdtP/NodT-like"/>
</dbReference>
<name>A0AAJ5X2G7_9SPHN</name>
<evidence type="ECO:0000256" key="2">
    <source>
        <dbReference type="ARBA" id="ARBA00007613"/>
    </source>
</evidence>
<evidence type="ECO:0000256" key="8">
    <source>
        <dbReference type="ARBA" id="ARBA00023288"/>
    </source>
</evidence>
<evidence type="ECO:0000256" key="9">
    <source>
        <dbReference type="RuleBase" id="RU362097"/>
    </source>
</evidence>
<sequence length="477" mass="48999">MKRLISILLLAGVAACAPAPGKLAEPRSASSLPAGRSLAATADAVWPGDNWWQAYGDPQLDALIAEARTGSPDVAAAMARIRQADALARQAGSVLLPSVSAGGNAGFNKQSYNNGIPAEFVPKGWNDAGALNASASFDLDLWGKNRAALAAATSNAQAAKVDADQALLLLTSNVAGAYADLAQLFAERDIAARALEVRQDTFKLTGQRVDNGLDNRGTLQLSQSRAAAAEADVAALDEAIALTRNRLAALVGSGPDRGLDIVRPQLAALAPRGLPANLPLDLIGRRPDIVSARLRAEAATHTIRSDRAAFYPDINLTALIGVQSLGLGNIVDSGSTYGSVGPAFSLPLLNRGRLVGQLRGAEAASDLAVADYDAALIKALQDVADASASIRALGQRRASAAEALSAAEGAYSIAQQRYTGGLATYLDVLTAEDTVLAARRSAADLDARAVTLDIALVRALGGGFSDRSAASSASPAR</sequence>
<evidence type="ECO:0000256" key="7">
    <source>
        <dbReference type="ARBA" id="ARBA00023139"/>
    </source>
</evidence>
<keyword evidence="8 9" id="KW-0449">Lipoprotein</keyword>
<evidence type="ECO:0000256" key="1">
    <source>
        <dbReference type="ARBA" id="ARBA00004370"/>
    </source>
</evidence>
<dbReference type="KEGG" id="acob:P0Y56_15745"/>
<dbReference type="EMBL" id="CP119316">
    <property type="protein sequence ID" value="WEK46440.1"/>
    <property type="molecule type" value="Genomic_DNA"/>
</dbReference>
<dbReference type="GO" id="GO:0015562">
    <property type="term" value="F:efflux transmembrane transporter activity"/>
    <property type="evidence" value="ECO:0007669"/>
    <property type="project" value="InterPro"/>
</dbReference>
<dbReference type="NCBIfam" id="TIGR01845">
    <property type="entry name" value="outer_NodT"/>
    <property type="match status" value="1"/>
</dbReference>
<dbReference type="PROSITE" id="PS51257">
    <property type="entry name" value="PROKAR_LIPOPROTEIN"/>
    <property type="match status" value="1"/>
</dbReference>
<dbReference type="Gene3D" id="1.20.1600.10">
    <property type="entry name" value="Outer membrane efflux proteins (OEP)"/>
    <property type="match status" value="1"/>
</dbReference>
<feature type="chain" id="PRO_5042315682" evidence="9">
    <location>
        <begin position="25"/>
        <end position="477"/>
    </location>
</feature>
<dbReference type="AlphaFoldDB" id="A0AAJ5X2G7"/>
<keyword evidence="3 9" id="KW-1134">Transmembrane beta strand</keyword>
<evidence type="ECO:0000313" key="11">
    <source>
        <dbReference type="Proteomes" id="UP001218362"/>
    </source>
</evidence>
<keyword evidence="7 9" id="KW-0564">Palmitate</keyword>
<evidence type="ECO:0000256" key="6">
    <source>
        <dbReference type="ARBA" id="ARBA00023136"/>
    </source>
</evidence>
<organism evidence="10 11">
    <name type="scientific">Candidatus Andeanibacterium colombiense</name>
    <dbReference type="NCBI Taxonomy" id="3121345"/>
    <lineage>
        <taxon>Bacteria</taxon>
        <taxon>Pseudomonadati</taxon>
        <taxon>Pseudomonadota</taxon>
        <taxon>Alphaproteobacteria</taxon>
        <taxon>Sphingomonadales</taxon>
        <taxon>Sphingomonadaceae</taxon>
        <taxon>Candidatus Andeanibacterium</taxon>
    </lineage>
</organism>
<comment type="similarity">
    <text evidence="2 9">Belongs to the outer membrane factor (OMF) (TC 1.B.17) family.</text>
</comment>
<feature type="signal peptide" evidence="9">
    <location>
        <begin position="1"/>
        <end position="24"/>
    </location>
</feature>
<reference evidence="10" key="1">
    <citation type="submission" date="2023-03" db="EMBL/GenBank/DDBJ databases">
        <title>Andean soil-derived lignocellulolytic bacterial consortium as a source of novel taxa and putative plastic-active enzymes.</title>
        <authorList>
            <person name="Diaz-Garcia L."/>
            <person name="Chuvochina M."/>
            <person name="Feuerriegel G."/>
            <person name="Bunk B."/>
            <person name="Sproer C."/>
            <person name="Streit W.R."/>
            <person name="Rodriguez L.M."/>
            <person name="Overmann J."/>
            <person name="Jimenez D.J."/>
        </authorList>
    </citation>
    <scope>NUCLEOTIDE SEQUENCE</scope>
    <source>
        <strain evidence="10">MAG 26</strain>
    </source>
</reference>
<evidence type="ECO:0000256" key="5">
    <source>
        <dbReference type="ARBA" id="ARBA00022729"/>
    </source>
</evidence>
<keyword evidence="4 9" id="KW-0812">Transmembrane</keyword>
<accession>A0AAJ5X2G7</accession>
<keyword evidence="5 9" id="KW-0732">Signal</keyword>
<dbReference type="SUPFAM" id="SSF56954">
    <property type="entry name" value="Outer membrane efflux proteins (OEP)"/>
    <property type="match status" value="1"/>
</dbReference>
<gene>
    <name evidence="10" type="ORF">P0Y56_15745</name>
</gene>
<dbReference type="PANTHER" id="PTHR30203:SF20">
    <property type="entry name" value="MULTIDRUG RESISTANCE OUTER MEMBRANE PROTEIN MDTP-RELATED"/>
    <property type="match status" value="1"/>
</dbReference>
<keyword evidence="6 9" id="KW-0472">Membrane</keyword>
<dbReference type="Pfam" id="PF02321">
    <property type="entry name" value="OEP"/>
    <property type="match status" value="2"/>
</dbReference>